<proteinExistence type="inferred from homology"/>
<feature type="compositionally biased region" description="Low complexity" evidence="6">
    <location>
        <begin position="225"/>
        <end position="238"/>
    </location>
</feature>
<sequence>MLTCNQCSFHKVQRQRQWVQWVRLTGHRSPQCSRAGLKAGLEAAHLPWGKCQGERLRVGTAVGLLELARGPWSICALGHTPAPVPGGDPEECAWGHSRNKLLLSSRARGTTFLGGWGGLTAPRDRGCCGPAPGGVSCLPAHLARRAACGCRRRAEEGAGLCARPGAPRPARLPTPWPRQAPLHPRVLGVPWSGRLKRTGLGRPCPLGLRLSRRGAPCPAFVSGAPAAGSAGAAGTRGPRAPRPPRRRPLLPPPPPGRRPCRPCAGAGRHRLPGPGPPRACTGRNAREGPGPPVGRERRRFRRPAAASARPFRRRGGDALPEPGRTLGRGAMEPDEPGEALTELRERRLGALGLLQAAAGSGLAAYAVWALLLQPGFRAVPLRLQVPYVGASARQVEHVLTLLRGRPGKTVDLGSGDGRIVLAAHRCGLRPALGYELNPWLVGLARLHAWRAGCAGSVRFCCQDLWKVNLRDCHNVSVFLAPSVLPLLEDKLQAELPEGARVVSGRFPLPTWQPVAVLGEGLDRVWAYDVHSGSPAGQVPPGPSSASVPGAPTSLAG</sequence>
<comment type="similarity">
    <text evidence="1">Belongs to the ANT/ATPSC lysine N-methyltransferase family.</text>
</comment>
<keyword evidence="3" id="KW-0808">Transferase</keyword>
<feature type="region of interest" description="Disordered" evidence="6">
    <location>
        <begin position="225"/>
        <end position="336"/>
    </location>
</feature>
<dbReference type="PANTHER" id="PTHR13610:SF5">
    <property type="entry name" value="ADENINE NUCLEOTIDE TRANSLOCASE LYSINE N-METHYLTRANSFERASE"/>
    <property type="match status" value="1"/>
</dbReference>
<dbReference type="SUPFAM" id="SSF53335">
    <property type="entry name" value="S-adenosyl-L-methionine-dependent methyltransferases"/>
    <property type="match status" value="1"/>
</dbReference>
<evidence type="ECO:0000256" key="4">
    <source>
        <dbReference type="ARBA" id="ARBA00022691"/>
    </source>
</evidence>
<evidence type="ECO:0000256" key="3">
    <source>
        <dbReference type="ARBA" id="ARBA00022679"/>
    </source>
</evidence>
<dbReference type="InterPro" id="IPR026170">
    <property type="entry name" value="FAM173A/B"/>
</dbReference>
<dbReference type="GO" id="GO:0032259">
    <property type="term" value="P:methylation"/>
    <property type="evidence" value="ECO:0007669"/>
    <property type="project" value="UniProtKB-KW"/>
</dbReference>
<feature type="region of interest" description="Disordered" evidence="6">
    <location>
        <begin position="533"/>
        <end position="556"/>
    </location>
</feature>
<dbReference type="Ensembl" id="ENSCAFT00000105920.1">
    <property type="protein sequence ID" value="ENSCAFP00000069751.1"/>
    <property type="gene ID" value="ENSCAFG00000055214.1"/>
</dbReference>
<feature type="compositionally biased region" description="Low complexity" evidence="6">
    <location>
        <begin position="543"/>
        <end position="556"/>
    </location>
</feature>
<dbReference type="GO" id="GO:0016279">
    <property type="term" value="F:protein-lysine N-methyltransferase activity"/>
    <property type="evidence" value="ECO:0007669"/>
    <property type="project" value="InterPro"/>
</dbReference>
<dbReference type="PANTHER" id="PTHR13610">
    <property type="entry name" value="METHYLTRANSFERASE DOMAIN-CONTAINING PROTEIN"/>
    <property type="match status" value="1"/>
</dbReference>
<evidence type="ECO:0000256" key="1">
    <source>
        <dbReference type="ARBA" id="ARBA00010633"/>
    </source>
</evidence>
<evidence type="ECO:0000256" key="6">
    <source>
        <dbReference type="SAM" id="MobiDB-lite"/>
    </source>
</evidence>
<dbReference type="AlphaFoldDB" id="A0A8P0PJU8"/>
<evidence type="ECO:0000256" key="5">
    <source>
        <dbReference type="ARBA" id="ARBA00022990"/>
    </source>
</evidence>
<dbReference type="InterPro" id="IPR029063">
    <property type="entry name" value="SAM-dependent_MTases_sf"/>
</dbReference>
<keyword evidence="2" id="KW-0489">Methyltransferase</keyword>
<dbReference type="Proteomes" id="UP000002254">
    <property type="component" value="Chromosome 6"/>
</dbReference>
<dbReference type="Gene3D" id="3.40.50.150">
    <property type="entry name" value="Vaccinia Virus protein VP39"/>
    <property type="match status" value="1"/>
</dbReference>
<organism evidence="7 8">
    <name type="scientific">Canis lupus familiaris</name>
    <name type="common">Dog</name>
    <name type="synonym">Canis familiaris</name>
    <dbReference type="NCBI Taxonomy" id="9615"/>
    <lineage>
        <taxon>Eukaryota</taxon>
        <taxon>Metazoa</taxon>
        <taxon>Chordata</taxon>
        <taxon>Craniata</taxon>
        <taxon>Vertebrata</taxon>
        <taxon>Euteleostomi</taxon>
        <taxon>Mammalia</taxon>
        <taxon>Eutheria</taxon>
        <taxon>Laurasiatheria</taxon>
        <taxon>Carnivora</taxon>
        <taxon>Caniformia</taxon>
        <taxon>Canidae</taxon>
        <taxon>Canis</taxon>
    </lineage>
</organism>
<protein>
    <submittedName>
        <fullName evidence="7">Adenine nucleotide translocase lysine methyltransferase</fullName>
    </submittedName>
</protein>
<keyword evidence="4" id="KW-0949">S-adenosyl-L-methionine</keyword>
<evidence type="ECO:0000256" key="2">
    <source>
        <dbReference type="ARBA" id="ARBA00022603"/>
    </source>
</evidence>
<reference evidence="7" key="2">
    <citation type="submission" date="2025-08" db="UniProtKB">
        <authorList>
            <consortium name="Ensembl"/>
        </authorList>
    </citation>
    <scope>IDENTIFICATION</scope>
</reference>
<evidence type="ECO:0000313" key="7">
    <source>
        <dbReference type="Ensembl" id="ENSCAFP00000069751.1"/>
    </source>
</evidence>
<accession>A0A8P0PJU8</accession>
<evidence type="ECO:0000313" key="8">
    <source>
        <dbReference type="Proteomes" id="UP000002254"/>
    </source>
</evidence>
<gene>
    <name evidence="7" type="primary">ANTKMT</name>
</gene>
<reference evidence="7 8" key="1">
    <citation type="journal article" date="2005" name="Nature">
        <title>Genome sequence, comparative analysis and haplotype structure of the domestic dog.</title>
        <authorList>
            <consortium name="Broad Sequencing Platform"/>
            <person name="Lindblad-Toh K."/>
            <person name="Wade C.M."/>
            <person name="Mikkelsen T.S."/>
            <person name="Karlsson E.K."/>
            <person name="Jaffe D.B."/>
            <person name="Kamal M."/>
            <person name="Clamp M."/>
            <person name="Chang J.L."/>
            <person name="Kulbokas E.J. III"/>
            <person name="Zody M.C."/>
            <person name="Mauceli E."/>
            <person name="Xie X."/>
            <person name="Breen M."/>
            <person name="Wayne R.K."/>
            <person name="Ostrander E.A."/>
            <person name="Ponting C.P."/>
            <person name="Galibert F."/>
            <person name="Smith D.R."/>
            <person name="DeJong P.J."/>
            <person name="Kirkness E."/>
            <person name="Alvarez P."/>
            <person name="Biagi T."/>
            <person name="Brockman W."/>
            <person name="Butler J."/>
            <person name="Chin C.W."/>
            <person name="Cook A."/>
            <person name="Cuff J."/>
            <person name="Daly M.J."/>
            <person name="DeCaprio D."/>
            <person name="Gnerre S."/>
            <person name="Grabherr M."/>
            <person name="Kellis M."/>
            <person name="Kleber M."/>
            <person name="Bardeleben C."/>
            <person name="Goodstadt L."/>
            <person name="Heger A."/>
            <person name="Hitte C."/>
            <person name="Kim L."/>
            <person name="Koepfli K.P."/>
            <person name="Parker H.G."/>
            <person name="Pollinger J.P."/>
            <person name="Searle S.M."/>
            <person name="Sutter N.B."/>
            <person name="Thomas R."/>
            <person name="Webber C."/>
            <person name="Baldwin J."/>
            <person name="Abebe A."/>
            <person name="Abouelleil A."/>
            <person name="Aftuck L."/>
            <person name="Ait-Zahra M."/>
            <person name="Aldredge T."/>
            <person name="Allen N."/>
            <person name="An P."/>
            <person name="Anderson S."/>
            <person name="Antoine C."/>
            <person name="Arachchi H."/>
            <person name="Aslam A."/>
            <person name="Ayotte L."/>
            <person name="Bachantsang P."/>
            <person name="Barry A."/>
            <person name="Bayul T."/>
            <person name="Benamara M."/>
            <person name="Berlin A."/>
            <person name="Bessette D."/>
            <person name="Blitshteyn B."/>
            <person name="Bloom T."/>
            <person name="Blye J."/>
            <person name="Boguslavskiy L."/>
            <person name="Bonnet C."/>
            <person name="Boukhgalter B."/>
            <person name="Brown A."/>
            <person name="Cahill P."/>
            <person name="Calixte N."/>
            <person name="Camarata J."/>
            <person name="Cheshatsang Y."/>
            <person name="Chu J."/>
            <person name="Citroen M."/>
            <person name="Collymore A."/>
            <person name="Cooke P."/>
            <person name="Dawoe T."/>
            <person name="Daza R."/>
            <person name="Decktor K."/>
            <person name="DeGray S."/>
            <person name="Dhargay N."/>
            <person name="Dooley K."/>
            <person name="Dooley K."/>
            <person name="Dorje P."/>
            <person name="Dorjee K."/>
            <person name="Dorris L."/>
            <person name="Duffey N."/>
            <person name="Dupes A."/>
            <person name="Egbiremolen O."/>
            <person name="Elong R."/>
            <person name="Falk J."/>
            <person name="Farina A."/>
            <person name="Faro S."/>
            <person name="Ferguson D."/>
            <person name="Ferreira P."/>
            <person name="Fisher S."/>
            <person name="FitzGerald M."/>
            <person name="Foley K."/>
            <person name="Foley C."/>
            <person name="Franke A."/>
            <person name="Friedrich D."/>
            <person name="Gage D."/>
            <person name="Garber M."/>
            <person name="Gearin G."/>
            <person name="Giannoukos G."/>
            <person name="Goode T."/>
            <person name="Goyette A."/>
            <person name="Graham J."/>
            <person name="Grandbois E."/>
            <person name="Gyaltsen K."/>
            <person name="Hafez N."/>
            <person name="Hagopian D."/>
            <person name="Hagos B."/>
            <person name="Hall J."/>
            <person name="Healy C."/>
            <person name="Hegarty R."/>
            <person name="Honan T."/>
            <person name="Horn A."/>
            <person name="Houde N."/>
            <person name="Hughes L."/>
            <person name="Hunnicutt L."/>
            <person name="Husby M."/>
            <person name="Jester B."/>
            <person name="Jones C."/>
            <person name="Kamat A."/>
            <person name="Kanga B."/>
            <person name="Kells C."/>
            <person name="Khazanovich D."/>
            <person name="Kieu A.C."/>
            <person name="Kisner P."/>
            <person name="Kumar M."/>
            <person name="Lance K."/>
            <person name="Landers T."/>
            <person name="Lara M."/>
            <person name="Lee W."/>
            <person name="Leger J.P."/>
            <person name="Lennon N."/>
            <person name="Leuper L."/>
            <person name="LeVine S."/>
            <person name="Liu J."/>
            <person name="Liu X."/>
            <person name="Lokyitsang Y."/>
            <person name="Lokyitsang T."/>
            <person name="Lui A."/>
            <person name="Macdonald J."/>
            <person name="Major J."/>
            <person name="Marabella R."/>
            <person name="Maru K."/>
            <person name="Matthews C."/>
            <person name="McDonough S."/>
            <person name="Mehta T."/>
            <person name="Meldrim J."/>
            <person name="Melnikov A."/>
            <person name="Meneus L."/>
            <person name="Mihalev A."/>
            <person name="Mihova T."/>
            <person name="Miller K."/>
            <person name="Mittelman R."/>
            <person name="Mlenga V."/>
            <person name="Mulrain L."/>
            <person name="Munson G."/>
            <person name="Navidi A."/>
            <person name="Naylor J."/>
            <person name="Nguyen T."/>
            <person name="Nguyen N."/>
            <person name="Nguyen C."/>
            <person name="Nguyen T."/>
            <person name="Nicol R."/>
            <person name="Norbu N."/>
            <person name="Norbu C."/>
            <person name="Novod N."/>
            <person name="Nyima T."/>
            <person name="Olandt P."/>
            <person name="O'Neill B."/>
            <person name="O'Neill K."/>
            <person name="Osman S."/>
            <person name="Oyono L."/>
            <person name="Patti C."/>
            <person name="Perrin D."/>
            <person name="Phunkhang P."/>
            <person name="Pierre F."/>
            <person name="Priest M."/>
            <person name="Rachupka A."/>
            <person name="Raghuraman S."/>
            <person name="Rameau R."/>
            <person name="Ray V."/>
            <person name="Raymond C."/>
            <person name="Rege F."/>
            <person name="Rise C."/>
            <person name="Rogers J."/>
            <person name="Rogov P."/>
            <person name="Sahalie J."/>
            <person name="Settipalli S."/>
            <person name="Sharpe T."/>
            <person name="Shea T."/>
            <person name="Sheehan M."/>
            <person name="Sherpa N."/>
            <person name="Shi J."/>
            <person name="Shih D."/>
            <person name="Sloan J."/>
            <person name="Smith C."/>
            <person name="Sparrow T."/>
            <person name="Stalker J."/>
            <person name="Stange-Thomann N."/>
            <person name="Stavropoulos S."/>
            <person name="Stone C."/>
            <person name="Stone S."/>
            <person name="Sykes S."/>
            <person name="Tchuinga P."/>
            <person name="Tenzing P."/>
            <person name="Tesfaye S."/>
            <person name="Thoulutsang D."/>
            <person name="Thoulutsang Y."/>
            <person name="Topham K."/>
            <person name="Topping I."/>
            <person name="Tsamla T."/>
            <person name="Vassiliev H."/>
            <person name="Venkataraman V."/>
            <person name="Vo A."/>
            <person name="Wangchuk T."/>
            <person name="Wangdi T."/>
            <person name="Weiand M."/>
            <person name="Wilkinson J."/>
            <person name="Wilson A."/>
            <person name="Yadav S."/>
            <person name="Yang S."/>
            <person name="Yang X."/>
            <person name="Young G."/>
            <person name="Yu Q."/>
            <person name="Zainoun J."/>
            <person name="Zembek L."/>
            <person name="Zimmer A."/>
            <person name="Lander E.S."/>
        </authorList>
    </citation>
    <scope>NUCLEOTIDE SEQUENCE [LARGE SCALE GENOMIC DNA]</scope>
    <source>
        <strain evidence="7">Boxer</strain>
    </source>
</reference>
<keyword evidence="5" id="KW-0007">Acetylation</keyword>
<name>A0A8P0PJU8_CANLF</name>